<gene>
    <name evidence="2" type="ORF">ACFOY7_15380</name>
</gene>
<proteinExistence type="predicted"/>
<evidence type="ECO:0000256" key="1">
    <source>
        <dbReference type="SAM" id="Phobius"/>
    </source>
</evidence>
<keyword evidence="3" id="KW-1185">Reference proteome</keyword>
<dbReference type="InterPro" id="IPR021486">
    <property type="entry name" value="DUF3139"/>
</dbReference>
<protein>
    <submittedName>
        <fullName evidence="2">DUF3139 domain-containing protein</fullName>
    </submittedName>
</protein>
<dbReference type="Proteomes" id="UP001595882">
    <property type="component" value="Unassembled WGS sequence"/>
</dbReference>
<reference evidence="3" key="1">
    <citation type="journal article" date="2019" name="Int. J. Syst. Evol. Microbiol.">
        <title>The Global Catalogue of Microorganisms (GCM) 10K type strain sequencing project: providing services to taxonomists for standard genome sequencing and annotation.</title>
        <authorList>
            <consortium name="The Broad Institute Genomics Platform"/>
            <consortium name="The Broad Institute Genome Sequencing Center for Infectious Disease"/>
            <person name="Wu L."/>
            <person name="Ma J."/>
        </authorList>
    </citation>
    <scope>NUCLEOTIDE SEQUENCE [LARGE SCALE GENOMIC DNA]</scope>
    <source>
        <strain evidence="3">CCUG 37865</strain>
    </source>
</reference>
<feature type="transmembrane region" description="Helical" evidence="1">
    <location>
        <begin position="12"/>
        <end position="36"/>
    </location>
</feature>
<dbReference type="RefSeq" id="WP_390254132.1">
    <property type="nucleotide sequence ID" value="NZ_JBHSDT010000008.1"/>
</dbReference>
<keyword evidence="1" id="KW-1133">Transmembrane helix</keyword>
<dbReference type="EMBL" id="JBHSDT010000008">
    <property type="protein sequence ID" value="MFC4404449.1"/>
    <property type="molecule type" value="Genomic_DNA"/>
</dbReference>
<dbReference type="Pfam" id="PF11337">
    <property type="entry name" value="DUF3139"/>
    <property type="match status" value="1"/>
</dbReference>
<evidence type="ECO:0000313" key="2">
    <source>
        <dbReference type="EMBL" id="MFC4404449.1"/>
    </source>
</evidence>
<name>A0ABV8WYA9_9BACI</name>
<keyword evidence="1" id="KW-0472">Membrane</keyword>
<sequence>MQEGGKDIKKKIIWFAMGLIILIIVAVPIGFFYVLYNGNPYTNYIADKNVPVYLEEKGYTENDIVESHYVEPKHIINNDFYQGHYMVIFQEEPDVTYYYGITKNGKQVMQFCEKDKLSADGVTDIVETETKYSEKKCVNSLDNRN</sequence>
<accession>A0ABV8WYA9</accession>
<evidence type="ECO:0000313" key="3">
    <source>
        <dbReference type="Proteomes" id="UP001595882"/>
    </source>
</evidence>
<organism evidence="2 3">
    <name type="scientific">Gracilibacillus xinjiangensis</name>
    <dbReference type="NCBI Taxonomy" id="1193282"/>
    <lineage>
        <taxon>Bacteria</taxon>
        <taxon>Bacillati</taxon>
        <taxon>Bacillota</taxon>
        <taxon>Bacilli</taxon>
        <taxon>Bacillales</taxon>
        <taxon>Bacillaceae</taxon>
        <taxon>Gracilibacillus</taxon>
    </lineage>
</organism>
<comment type="caution">
    <text evidence="2">The sequence shown here is derived from an EMBL/GenBank/DDBJ whole genome shotgun (WGS) entry which is preliminary data.</text>
</comment>
<keyword evidence="1" id="KW-0812">Transmembrane</keyword>